<keyword evidence="2" id="KW-1185">Reference proteome</keyword>
<accession>A0ACC3DNK2</accession>
<feature type="non-terminal residue" evidence="1">
    <location>
        <position position="1"/>
    </location>
</feature>
<proteinExistence type="predicted"/>
<sequence>VEKIGSGNWYWSFPGEEKKAKEAVLERVREEHDRARVVADELRAKIADAEAEREEDEDMLEGGGDDRATLLDRHADLQKEMEGLRRELAGYSENDPVEVERMGKEVVKARAEVEKLTDKIMTMEGWLRKRTGGDREGWWHAKAEWYGDEFDADEEGLREME</sequence>
<gene>
    <name evidence="1" type="ORF">LTS18_008027</name>
</gene>
<protein>
    <submittedName>
        <fullName evidence="1">Uncharacterized protein</fullName>
    </submittedName>
</protein>
<comment type="caution">
    <text evidence="1">The sequence shown here is derived from an EMBL/GenBank/DDBJ whole genome shotgun (WGS) entry which is preliminary data.</text>
</comment>
<evidence type="ECO:0000313" key="2">
    <source>
        <dbReference type="Proteomes" id="UP001186974"/>
    </source>
</evidence>
<dbReference type="EMBL" id="JAWDJW010002052">
    <property type="protein sequence ID" value="KAK3078264.1"/>
    <property type="molecule type" value="Genomic_DNA"/>
</dbReference>
<evidence type="ECO:0000313" key="1">
    <source>
        <dbReference type="EMBL" id="KAK3078264.1"/>
    </source>
</evidence>
<name>A0ACC3DNK2_9PEZI</name>
<organism evidence="1 2">
    <name type="scientific">Coniosporium uncinatum</name>
    <dbReference type="NCBI Taxonomy" id="93489"/>
    <lineage>
        <taxon>Eukaryota</taxon>
        <taxon>Fungi</taxon>
        <taxon>Dikarya</taxon>
        <taxon>Ascomycota</taxon>
        <taxon>Pezizomycotina</taxon>
        <taxon>Dothideomycetes</taxon>
        <taxon>Dothideomycetes incertae sedis</taxon>
        <taxon>Coniosporium</taxon>
    </lineage>
</organism>
<reference evidence="1" key="1">
    <citation type="submission" date="2024-09" db="EMBL/GenBank/DDBJ databases">
        <title>Black Yeasts Isolated from many extreme environments.</title>
        <authorList>
            <person name="Coleine C."/>
            <person name="Stajich J.E."/>
            <person name="Selbmann L."/>
        </authorList>
    </citation>
    <scope>NUCLEOTIDE SEQUENCE</scope>
    <source>
        <strain evidence="1">CCFEE 5737</strain>
    </source>
</reference>
<dbReference type="Proteomes" id="UP001186974">
    <property type="component" value="Unassembled WGS sequence"/>
</dbReference>